<keyword evidence="3" id="KW-1185">Reference proteome</keyword>
<dbReference type="Proteomes" id="UP000521943">
    <property type="component" value="Unassembled WGS sequence"/>
</dbReference>
<sequence>MSSTPTPYCPPISPSGPPNGPTAARPTSTGQHPTSVSALQLVVDSHSTSCAIVEYDVELCLASTAPCVVGPR</sequence>
<feature type="region of interest" description="Disordered" evidence="1">
    <location>
        <begin position="1"/>
        <end position="35"/>
    </location>
</feature>
<proteinExistence type="predicted"/>
<gene>
    <name evidence="2" type="ORF">DFP72DRAFT_1078122</name>
</gene>
<feature type="compositionally biased region" description="Pro residues" evidence="1">
    <location>
        <begin position="7"/>
        <end position="20"/>
    </location>
</feature>
<evidence type="ECO:0000313" key="2">
    <source>
        <dbReference type="EMBL" id="KAF6744784.1"/>
    </source>
</evidence>
<name>A0A8H6LWK0_9AGAR</name>
<dbReference type="AlphaFoldDB" id="A0A8H6LWK0"/>
<organism evidence="2 3">
    <name type="scientific">Ephemerocybe angulata</name>
    <dbReference type="NCBI Taxonomy" id="980116"/>
    <lineage>
        <taxon>Eukaryota</taxon>
        <taxon>Fungi</taxon>
        <taxon>Dikarya</taxon>
        <taxon>Basidiomycota</taxon>
        <taxon>Agaricomycotina</taxon>
        <taxon>Agaricomycetes</taxon>
        <taxon>Agaricomycetidae</taxon>
        <taxon>Agaricales</taxon>
        <taxon>Agaricineae</taxon>
        <taxon>Psathyrellaceae</taxon>
        <taxon>Ephemerocybe</taxon>
    </lineage>
</organism>
<feature type="compositionally biased region" description="Polar residues" evidence="1">
    <location>
        <begin position="25"/>
        <end position="35"/>
    </location>
</feature>
<comment type="caution">
    <text evidence="2">The sequence shown here is derived from an EMBL/GenBank/DDBJ whole genome shotgun (WGS) entry which is preliminary data.</text>
</comment>
<evidence type="ECO:0000256" key="1">
    <source>
        <dbReference type="SAM" id="MobiDB-lite"/>
    </source>
</evidence>
<protein>
    <submittedName>
        <fullName evidence="2">Uncharacterized protein</fullName>
    </submittedName>
</protein>
<accession>A0A8H6LWK0</accession>
<dbReference type="EMBL" id="JACGCI010000114">
    <property type="protein sequence ID" value="KAF6744784.1"/>
    <property type="molecule type" value="Genomic_DNA"/>
</dbReference>
<reference evidence="2 3" key="1">
    <citation type="submission" date="2020-07" db="EMBL/GenBank/DDBJ databases">
        <title>Comparative genomics of pyrophilous fungi reveals a link between fire events and developmental genes.</title>
        <authorList>
            <consortium name="DOE Joint Genome Institute"/>
            <person name="Steindorff A.S."/>
            <person name="Carver A."/>
            <person name="Calhoun S."/>
            <person name="Stillman K."/>
            <person name="Liu H."/>
            <person name="Lipzen A."/>
            <person name="Pangilinan J."/>
            <person name="Labutti K."/>
            <person name="Bruns T.D."/>
            <person name="Grigoriev I.V."/>
        </authorList>
    </citation>
    <scope>NUCLEOTIDE SEQUENCE [LARGE SCALE GENOMIC DNA]</scope>
    <source>
        <strain evidence="2 3">CBS 144469</strain>
    </source>
</reference>
<evidence type="ECO:0000313" key="3">
    <source>
        <dbReference type="Proteomes" id="UP000521943"/>
    </source>
</evidence>